<dbReference type="InterPro" id="IPR018693">
    <property type="entry name" value="DUF2192"/>
</dbReference>
<dbReference type="Pfam" id="PF09958">
    <property type="entry name" value="DUF2192"/>
    <property type="match status" value="1"/>
</dbReference>
<dbReference type="EMBL" id="BA000002">
    <property type="protein sequence ID" value="BAA79959.1"/>
    <property type="molecule type" value="Genomic_DNA"/>
</dbReference>
<keyword evidence="3" id="KW-1185">Reference proteome</keyword>
<evidence type="ECO:0000313" key="3">
    <source>
        <dbReference type="Proteomes" id="UP000002518"/>
    </source>
</evidence>
<sequence length="262" mass="30615">MEDRPRGVSIRRRISILMDVWERMLQEWEKGGLTRERAIEILKEVYGRERIKPLKGAANPPDLFEKELASLYVVGKYGMGLESDYPELFDKVFHDEIRYEEAIKILLTEKPSTARMKVETLLGGSFDENTIARMLRLKLAEVYFGFSSQDSLKNLLKRLSEAFPEYKEMASKYARFYIAFKIADDIQKGEVRDRLTKEATKQALALEFSWLGRKVLPDDTYIRVIAEDVFKLNNRALDSILPKSKGRKGKRREERRIQPQEK</sequence>
<dbReference type="EnsemblBacteria" id="BAA79959">
    <property type="protein sequence ID" value="BAA79959"/>
    <property type="gene ID" value="APE_0975"/>
</dbReference>
<evidence type="ECO:0000313" key="2">
    <source>
        <dbReference type="EMBL" id="BAA79959.1"/>
    </source>
</evidence>
<dbReference type="AlphaFoldDB" id="Q9YDD8"/>
<name>Q9YDD8_AERPE</name>
<dbReference type="GeneID" id="1445046"/>
<dbReference type="KEGG" id="ape:APE_0975"/>
<accession>Q9YDD8</accession>
<dbReference type="Proteomes" id="UP000002518">
    <property type="component" value="Chromosome"/>
</dbReference>
<dbReference type="PIR" id="G72694">
    <property type="entry name" value="G72694"/>
</dbReference>
<feature type="region of interest" description="Disordered" evidence="1">
    <location>
        <begin position="242"/>
        <end position="262"/>
    </location>
</feature>
<reference evidence="2 3" key="1">
    <citation type="journal article" date="1999" name="DNA Res.">
        <title>Complete genome sequence of an aerobic hyper-thermophilic crenarchaeon, Aeropyrum pernix K1.</title>
        <authorList>
            <person name="Kawarabayasi Y."/>
            <person name="Hino Y."/>
            <person name="Horikawa H."/>
            <person name="Yamazaki S."/>
            <person name="Haikawa Y."/>
            <person name="Jin-no K."/>
            <person name="Takahashi M."/>
            <person name="Sekine M."/>
            <person name="Baba S."/>
            <person name="Ankai A."/>
            <person name="Kosugi H."/>
            <person name="Hosoyama A."/>
            <person name="Fukui S."/>
            <person name="Nagai Y."/>
            <person name="Nishijima K."/>
            <person name="Nakazawa H."/>
            <person name="Takamiya M."/>
            <person name="Masuda S."/>
            <person name="Funahashi T."/>
            <person name="Tanaka T."/>
            <person name="Kudoh Y."/>
            <person name="Yamazaki J."/>
            <person name="Kushida N."/>
            <person name="Oguchi A."/>
            <person name="Aoki K."/>
            <person name="Kubota K."/>
            <person name="Nakamura Y."/>
            <person name="Nomura N."/>
            <person name="Sako Y."/>
            <person name="Kikuchi H."/>
        </authorList>
    </citation>
    <scope>NUCLEOTIDE SEQUENCE [LARGE SCALE GENOMIC DNA]</scope>
    <source>
        <strain evidence="3">ATCC 700893 / DSM 11879 / JCM 9820 / NBRC 100138 / K1</strain>
    </source>
</reference>
<protein>
    <recommendedName>
        <fullName evidence="4">DUF2192 domain-containing protein</fullName>
    </recommendedName>
</protein>
<evidence type="ECO:0000256" key="1">
    <source>
        <dbReference type="SAM" id="MobiDB-lite"/>
    </source>
</evidence>
<evidence type="ECO:0008006" key="4">
    <source>
        <dbReference type="Google" id="ProtNLM"/>
    </source>
</evidence>
<dbReference type="eggNOG" id="arCOG04166">
    <property type="taxonomic scope" value="Archaea"/>
</dbReference>
<proteinExistence type="predicted"/>
<feature type="compositionally biased region" description="Basic and acidic residues" evidence="1">
    <location>
        <begin position="251"/>
        <end position="262"/>
    </location>
</feature>
<gene>
    <name evidence="2" type="ordered locus">APE_0975</name>
</gene>
<dbReference type="RefSeq" id="WP_010866108.1">
    <property type="nucleotide sequence ID" value="NC_000854.2"/>
</dbReference>
<organism evidence="2 3">
    <name type="scientific">Aeropyrum pernix (strain ATCC 700893 / DSM 11879 / JCM 9820 / NBRC 100138 / K1)</name>
    <dbReference type="NCBI Taxonomy" id="272557"/>
    <lineage>
        <taxon>Archaea</taxon>
        <taxon>Thermoproteota</taxon>
        <taxon>Thermoprotei</taxon>
        <taxon>Desulfurococcales</taxon>
        <taxon>Desulfurococcaceae</taxon>
        <taxon>Aeropyrum</taxon>
    </lineage>
</organism>